<organism evidence="2 3">
    <name type="scientific">Sinanodonta woodiana</name>
    <name type="common">Chinese pond mussel</name>
    <name type="synonym">Anodonta woodiana</name>
    <dbReference type="NCBI Taxonomy" id="1069815"/>
    <lineage>
        <taxon>Eukaryota</taxon>
        <taxon>Metazoa</taxon>
        <taxon>Spiralia</taxon>
        <taxon>Lophotrochozoa</taxon>
        <taxon>Mollusca</taxon>
        <taxon>Bivalvia</taxon>
        <taxon>Autobranchia</taxon>
        <taxon>Heteroconchia</taxon>
        <taxon>Palaeoheterodonta</taxon>
        <taxon>Unionida</taxon>
        <taxon>Unionoidea</taxon>
        <taxon>Unionidae</taxon>
        <taxon>Unioninae</taxon>
        <taxon>Sinanodonta</taxon>
    </lineage>
</organism>
<accession>A0ABD3V1L4</accession>
<keyword evidence="1" id="KW-1133">Transmembrane helix</keyword>
<evidence type="ECO:0000313" key="3">
    <source>
        <dbReference type="Proteomes" id="UP001634394"/>
    </source>
</evidence>
<comment type="caution">
    <text evidence="2">The sequence shown here is derived from an EMBL/GenBank/DDBJ whole genome shotgun (WGS) entry which is preliminary data.</text>
</comment>
<protein>
    <recommendedName>
        <fullName evidence="4">Cholecystokinin</fullName>
    </recommendedName>
</protein>
<keyword evidence="1" id="KW-0812">Transmembrane</keyword>
<sequence length="153" mass="16521">MDTNGIVYIALVASLGTLCTAFPVASRKDGNDGLTNLIDELRKIKQASNSLQTVNVLAEPTFSVFRKTRPSAYEDAQSFSLSSSGSILPPLLEIIRKEDNSVGSIVEKRQGAWDFDYGLGGGRFGKRGSAEYSLGGGRFGRDVDHVDLEDAEM</sequence>
<feature type="transmembrane region" description="Helical" evidence="1">
    <location>
        <begin position="6"/>
        <end position="25"/>
    </location>
</feature>
<evidence type="ECO:0000313" key="2">
    <source>
        <dbReference type="EMBL" id="KAL3854503.1"/>
    </source>
</evidence>
<dbReference type="Proteomes" id="UP001634394">
    <property type="component" value="Unassembled WGS sequence"/>
</dbReference>
<dbReference type="AlphaFoldDB" id="A0ABD3V1L4"/>
<reference evidence="2 3" key="1">
    <citation type="submission" date="2024-11" db="EMBL/GenBank/DDBJ databases">
        <title>Chromosome-level genome assembly of the freshwater bivalve Anodonta woodiana.</title>
        <authorList>
            <person name="Chen X."/>
        </authorList>
    </citation>
    <scope>NUCLEOTIDE SEQUENCE [LARGE SCALE GENOMIC DNA]</scope>
    <source>
        <strain evidence="2">MN2024</strain>
        <tissue evidence="2">Gills</tissue>
    </source>
</reference>
<evidence type="ECO:0008006" key="4">
    <source>
        <dbReference type="Google" id="ProtNLM"/>
    </source>
</evidence>
<dbReference type="EMBL" id="JBJQND010000014">
    <property type="protein sequence ID" value="KAL3854503.1"/>
    <property type="molecule type" value="Genomic_DNA"/>
</dbReference>
<gene>
    <name evidence="2" type="ORF">ACJMK2_013769</name>
</gene>
<evidence type="ECO:0000256" key="1">
    <source>
        <dbReference type="SAM" id="Phobius"/>
    </source>
</evidence>
<keyword evidence="3" id="KW-1185">Reference proteome</keyword>
<name>A0ABD3V1L4_SINWO</name>
<proteinExistence type="predicted"/>
<keyword evidence="1" id="KW-0472">Membrane</keyword>